<dbReference type="AlphaFoldDB" id="A0A382ULH1"/>
<accession>A0A382ULH1</accession>
<evidence type="ECO:0000256" key="5">
    <source>
        <dbReference type="ARBA" id="ARBA00023014"/>
    </source>
</evidence>
<comment type="cofactor">
    <cofactor evidence="1">
        <name>[4Fe-4S] cluster</name>
        <dbReference type="ChEBI" id="CHEBI:49883"/>
    </cofactor>
</comment>
<dbReference type="InterPro" id="IPR058240">
    <property type="entry name" value="rSAM_sf"/>
</dbReference>
<dbReference type="GO" id="GO:0051536">
    <property type="term" value="F:iron-sulfur cluster binding"/>
    <property type="evidence" value="ECO:0007669"/>
    <property type="project" value="UniProtKB-KW"/>
</dbReference>
<feature type="non-terminal residue" evidence="7">
    <location>
        <position position="1"/>
    </location>
</feature>
<keyword evidence="2" id="KW-0949">S-adenosyl-L-methionine</keyword>
<proteinExistence type="predicted"/>
<keyword evidence="5" id="KW-0411">Iron-sulfur</keyword>
<dbReference type="Gene3D" id="3.30.750.200">
    <property type="match status" value="1"/>
</dbReference>
<keyword evidence="4" id="KW-0408">Iron</keyword>
<dbReference type="SUPFAM" id="SSF102114">
    <property type="entry name" value="Radical SAM enzymes"/>
    <property type="match status" value="1"/>
</dbReference>
<protein>
    <recommendedName>
        <fullName evidence="6">Radical SAM core domain-containing protein</fullName>
    </recommendedName>
</protein>
<dbReference type="PANTHER" id="PTHR43409">
    <property type="entry name" value="ANAEROBIC MAGNESIUM-PROTOPORPHYRIN IX MONOMETHYL ESTER CYCLASE-RELATED"/>
    <property type="match status" value="1"/>
</dbReference>
<evidence type="ECO:0000256" key="4">
    <source>
        <dbReference type="ARBA" id="ARBA00023004"/>
    </source>
</evidence>
<feature type="domain" description="Radical SAM core" evidence="6">
    <location>
        <begin position="32"/>
        <end position="108"/>
    </location>
</feature>
<evidence type="ECO:0000313" key="7">
    <source>
        <dbReference type="EMBL" id="SVD35109.1"/>
    </source>
</evidence>
<evidence type="ECO:0000256" key="2">
    <source>
        <dbReference type="ARBA" id="ARBA00022691"/>
    </source>
</evidence>
<organism evidence="7">
    <name type="scientific">marine metagenome</name>
    <dbReference type="NCBI Taxonomy" id="408172"/>
    <lineage>
        <taxon>unclassified sequences</taxon>
        <taxon>metagenomes</taxon>
        <taxon>ecological metagenomes</taxon>
    </lineage>
</organism>
<dbReference type="EMBL" id="UINC01145152">
    <property type="protein sequence ID" value="SVD35109.1"/>
    <property type="molecule type" value="Genomic_DNA"/>
</dbReference>
<evidence type="ECO:0000259" key="6">
    <source>
        <dbReference type="Pfam" id="PF04055"/>
    </source>
</evidence>
<evidence type="ECO:0000256" key="3">
    <source>
        <dbReference type="ARBA" id="ARBA00022723"/>
    </source>
</evidence>
<reference evidence="7" key="1">
    <citation type="submission" date="2018-05" db="EMBL/GenBank/DDBJ databases">
        <authorList>
            <person name="Lanie J.A."/>
            <person name="Ng W.-L."/>
            <person name="Kazmierczak K.M."/>
            <person name="Andrzejewski T.M."/>
            <person name="Davidsen T.M."/>
            <person name="Wayne K.J."/>
            <person name="Tettelin H."/>
            <person name="Glass J.I."/>
            <person name="Rusch D."/>
            <person name="Podicherti R."/>
            <person name="Tsui H.-C.T."/>
            <person name="Winkler M.E."/>
        </authorList>
    </citation>
    <scope>NUCLEOTIDE SEQUENCE</scope>
</reference>
<gene>
    <name evidence="7" type="ORF">METZ01_LOCUS387963</name>
</gene>
<sequence length="200" mass="23224">RDMCIELTKLNNQLNDKITWAGQFICRSERQMPEEDWELTASAGAKELIIGVETGSEEVRMHMRKKFTNDDMWFTFKMAKKYNIRVTVLTIVGYPTETDKDFQETLNMVKTINEINDGTGLIRVSVGQSMKILSNTPIYDMANDMGITKGKLDWTYKDNTRKVRLRRLIDLLELTKKHGHRQGPYIEARLPALIKEYSNI</sequence>
<dbReference type="InterPro" id="IPR007197">
    <property type="entry name" value="rSAM"/>
</dbReference>
<dbReference type="GO" id="GO:0046872">
    <property type="term" value="F:metal ion binding"/>
    <property type="evidence" value="ECO:0007669"/>
    <property type="project" value="UniProtKB-KW"/>
</dbReference>
<dbReference type="Pfam" id="PF04055">
    <property type="entry name" value="Radical_SAM"/>
    <property type="match status" value="1"/>
</dbReference>
<name>A0A382ULH1_9ZZZZ</name>
<dbReference type="InterPro" id="IPR051198">
    <property type="entry name" value="BchE-like"/>
</dbReference>
<keyword evidence="3" id="KW-0479">Metal-binding</keyword>
<evidence type="ECO:0000256" key="1">
    <source>
        <dbReference type="ARBA" id="ARBA00001966"/>
    </source>
</evidence>
<dbReference type="GO" id="GO:0003824">
    <property type="term" value="F:catalytic activity"/>
    <property type="evidence" value="ECO:0007669"/>
    <property type="project" value="InterPro"/>
</dbReference>